<organism evidence="1 2">
    <name type="scientific">Kazachstania africana (strain ATCC 22294 / BCRC 22015 / CBS 2517 / CECT 1963 / NBRC 1671 / NRRL Y-8276)</name>
    <name type="common">Yeast</name>
    <name type="synonym">Kluyveromyces africanus</name>
    <dbReference type="NCBI Taxonomy" id="1071382"/>
    <lineage>
        <taxon>Eukaryota</taxon>
        <taxon>Fungi</taxon>
        <taxon>Dikarya</taxon>
        <taxon>Ascomycota</taxon>
        <taxon>Saccharomycotina</taxon>
        <taxon>Saccharomycetes</taxon>
        <taxon>Saccharomycetales</taxon>
        <taxon>Saccharomycetaceae</taxon>
        <taxon>Kazachstania</taxon>
    </lineage>
</organism>
<dbReference type="Pfam" id="PF12298">
    <property type="entry name" value="Bot1p"/>
    <property type="match status" value="1"/>
</dbReference>
<dbReference type="STRING" id="1071382.H2B1E6"/>
<dbReference type="KEGG" id="kaf:KAFR_0K00900"/>
<keyword evidence="2" id="KW-1185">Reference proteome</keyword>
<dbReference type="eggNOG" id="ENOG502QVMS">
    <property type="taxonomic scope" value="Eukaryota"/>
</dbReference>
<dbReference type="PANTHER" id="PTHR28158">
    <property type="entry name" value="37S RIBOSOMAL PROTEIN S35, MITOCHONDRIAL"/>
    <property type="match status" value="1"/>
</dbReference>
<evidence type="ECO:0000313" key="1">
    <source>
        <dbReference type="EMBL" id="CCF60446.1"/>
    </source>
</evidence>
<name>H2B1E6_KAZAF</name>
<dbReference type="HOGENOM" id="CLU_842157_0_0_1"/>
<dbReference type="OrthoDB" id="10052321at2759"/>
<dbReference type="PANTHER" id="PTHR28158:SF1">
    <property type="entry name" value="SMALL RIBOSOMAL SUBUNIT PROTEIN MS45"/>
    <property type="match status" value="1"/>
</dbReference>
<reference evidence="1 2" key="1">
    <citation type="journal article" date="2011" name="Proc. Natl. Acad. Sci. U.S.A.">
        <title>Evolutionary erosion of yeast sex chromosomes by mating-type switching accidents.</title>
        <authorList>
            <person name="Gordon J.L."/>
            <person name="Armisen D."/>
            <person name="Proux-Wera E."/>
            <person name="Oheigeartaigh S.S."/>
            <person name="Byrne K.P."/>
            <person name="Wolfe K.H."/>
        </authorList>
    </citation>
    <scope>NUCLEOTIDE SEQUENCE [LARGE SCALE GENOMIC DNA]</scope>
    <source>
        <strain evidence="2">ATCC 22294 / BCRC 22015 / CBS 2517 / CECT 1963 / NBRC 1671 / NRRL Y-8276</strain>
    </source>
</reference>
<dbReference type="InterPro" id="IPR021036">
    <property type="entry name" value="Ribosomal_mS45"/>
</dbReference>
<dbReference type="InParanoid" id="H2B1E6"/>
<dbReference type="EMBL" id="HE650831">
    <property type="protein sequence ID" value="CCF60446.1"/>
    <property type="molecule type" value="Genomic_DNA"/>
</dbReference>
<dbReference type="Proteomes" id="UP000005220">
    <property type="component" value="Chromosome 11"/>
</dbReference>
<evidence type="ECO:0008006" key="3">
    <source>
        <dbReference type="Google" id="ProtNLM"/>
    </source>
</evidence>
<dbReference type="GO" id="GO:0005763">
    <property type="term" value="C:mitochondrial small ribosomal subunit"/>
    <property type="evidence" value="ECO:0007669"/>
    <property type="project" value="EnsemblFungi"/>
</dbReference>
<dbReference type="GO" id="GO:0003735">
    <property type="term" value="F:structural constituent of ribosome"/>
    <property type="evidence" value="ECO:0007669"/>
    <property type="project" value="EnsemblFungi"/>
</dbReference>
<protein>
    <recommendedName>
        <fullName evidence="3">37S ribosomal protein S35, mitochondrial</fullName>
    </recommendedName>
</protein>
<dbReference type="AlphaFoldDB" id="H2B1E6"/>
<dbReference type="GeneID" id="13886635"/>
<dbReference type="GO" id="GO:0032543">
    <property type="term" value="P:mitochondrial translation"/>
    <property type="evidence" value="ECO:0007669"/>
    <property type="project" value="TreeGrafter"/>
</dbReference>
<dbReference type="RefSeq" id="XP_003959581.1">
    <property type="nucleotide sequence ID" value="XM_003959532.1"/>
</dbReference>
<sequence>MLNRARSNPVCFQQVRHLSRRKIAYPFYPFKKLSREHPKKHDSNLKHAMRQFLGPRNYKGEYQLNKYTRIPRDHVPNYISPNSERGETLVNPVNGNVLQETFNGKYKEVGKSRTREDRKNLRPFPLNANCQTNYIISDDLKRQIYNDMDQNNLSTQQISQKYGLKVPRVDAIIRLYKIEQDWTKHNLINPSLQTMSETLYGMFPIFKPTSTRENLSEIPIPSSAKNSRFVTIAESEPFGPIDAANVLDLEPAVKTLQRLSSEDEEQVKQDTGRKSHRRIILGELKRGNRSRFKFTDIRADKIAYRYGSGNRDNKKNRKIGFNEMGQMVYI</sequence>
<proteinExistence type="predicted"/>
<gene>
    <name evidence="1" type="primary">KAFR0K00900</name>
    <name evidence="1" type="ORF">KAFR_0K00900</name>
</gene>
<dbReference type="FunCoup" id="H2B1E6">
    <property type="interactions" value="159"/>
</dbReference>
<evidence type="ECO:0000313" key="2">
    <source>
        <dbReference type="Proteomes" id="UP000005220"/>
    </source>
</evidence>
<accession>H2B1E6</accession>